<evidence type="ECO:0000313" key="3">
    <source>
        <dbReference type="Proteomes" id="UP000094652"/>
    </source>
</evidence>
<evidence type="ECO:0000256" key="1">
    <source>
        <dbReference type="SAM" id="Phobius"/>
    </source>
</evidence>
<dbReference type="OrthoDB" id="9816564at2"/>
<dbReference type="AlphaFoldDB" id="A0A1D7XN29"/>
<dbReference type="STRING" id="394958.BGI42_12945"/>
<dbReference type="EMBL" id="CP017253">
    <property type="protein sequence ID" value="AOR24590.1"/>
    <property type="molecule type" value="Genomic_DNA"/>
</dbReference>
<dbReference type="KEGG" id="ctae:BGI42_12945"/>
<dbReference type="RefSeq" id="WP_069680717.1">
    <property type="nucleotide sequence ID" value="NZ_CP017253.2"/>
</dbReference>
<keyword evidence="3" id="KW-1185">Reference proteome</keyword>
<protein>
    <submittedName>
        <fullName evidence="2">Uncharacterized protein</fullName>
    </submittedName>
</protein>
<accession>A0A1D7XN29</accession>
<gene>
    <name evidence="2" type="ORF">BGI42_12945</name>
</gene>
<feature type="transmembrane region" description="Helical" evidence="1">
    <location>
        <begin position="46"/>
        <end position="67"/>
    </location>
</feature>
<evidence type="ECO:0000313" key="2">
    <source>
        <dbReference type="EMBL" id="AOR24590.1"/>
    </source>
</evidence>
<keyword evidence="1" id="KW-0812">Transmembrane</keyword>
<keyword evidence="1" id="KW-1133">Transmembrane helix</keyword>
<name>A0A1D7XN29_9CLOT</name>
<dbReference type="Proteomes" id="UP000094652">
    <property type="component" value="Chromosome"/>
</dbReference>
<reference evidence="3" key="1">
    <citation type="submission" date="2016-09" db="EMBL/GenBank/DDBJ databases">
        <title>Genomics of Clostridium taeniosporum, an organism which forms endospores with ribbon-like appendages.</title>
        <authorList>
            <person name="Walker J.R."/>
        </authorList>
    </citation>
    <scope>NUCLEOTIDE SEQUENCE [LARGE SCALE GENOMIC DNA]</scope>
    <source>
        <strain evidence="3">1/k</strain>
    </source>
</reference>
<organism evidence="2 3">
    <name type="scientific">Clostridium taeniosporum</name>
    <dbReference type="NCBI Taxonomy" id="394958"/>
    <lineage>
        <taxon>Bacteria</taxon>
        <taxon>Bacillati</taxon>
        <taxon>Bacillota</taxon>
        <taxon>Clostridia</taxon>
        <taxon>Eubacteriales</taxon>
        <taxon>Clostridiaceae</taxon>
        <taxon>Clostridium</taxon>
    </lineage>
</organism>
<keyword evidence="1" id="KW-0472">Membrane</keyword>
<proteinExistence type="predicted"/>
<sequence length="459" mass="54634">MEEKYSKKINYYKKVLKKYDNYSNFYDCANTMLENIPESICYEDSVIYKTTIMVTAPVLVSYVLYILKDAQNKKMERLYFLSRDGYIMYKIANILCQSYGIDIECRYLYCSRLALRAPLYLIDKKEAMEKICEKGEKISIKIVLQRAGVSETIQNEIINQLGIKQKDKSLNEEELKILKEKLNKNLLFTTEVYKYAKVKYEEIYKYFKQEKLIENKNYAIVDVGWLGTMQRHIRQILLYSGYNKTIKGYYFAMFEDGKKEDGEYNCFYFSKKNNSSRRILFNNNIFECMCSANHGMTIGYNSSNEGVIKPIFKDYKEKWNVNLQLITIEKYTKKFVALNKCNEIKIDCLNKIIKTLLVSFMMFPSKEEASVYGSIPFCDDFTEGYTFNLADILNKAELYQYYIFYKIYKKLFLKKKNEKFHESYWINGTIQLSNIRFKKIFNLGCILSEYIHYLIYKLK</sequence>